<keyword evidence="5" id="KW-0812">Transmembrane</keyword>
<evidence type="ECO:0000256" key="6">
    <source>
        <dbReference type="ARBA" id="ARBA00022729"/>
    </source>
</evidence>
<reference evidence="12" key="1">
    <citation type="submission" date="2023-05" db="EMBL/GenBank/DDBJ databases">
        <title>Nepenthes gracilis genome sequencing.</title>
        <authorList>
            <person name="Fukushima K."/>
        </authorList>
    </citation>
    <scope>NUCLEOTIDE SEQUENCE</scope>
    <source>
        <strain evidence="12">SING2019-196</strain>
    </source>
</reference>
<comment type="caution">
    <text evidence="12">The sequence shown here is derived from an EMBL/GenBank/DDBJ whole genome shotgun (WGS) entry which is preliminary data.</text>
</comment>
<keyword evidence="10" id="KW-0675">Receptor</keyword>
<dbReference type="PANTHER" id="PTHR27004">
    <property type="entry name" value="RECEPTOR-LIKE PROTEIN 12 ISOFORM X1"/>
    <property type="match status" value="1"/>
</dbReference>
<protein>
    <submittedName>
        <fullName evidence="12">Uncharacterized protein</fullName>
    </submittedName>
</protein>
<keyword evidence="7" id="KW-0677">Repeat</keyword>
<dbReference type="PANTHER" id="PTHR27004:SF428">
    <property type="entry name" value="OS01G0160600 PROTEIN"/>
    <property type="match status" value="1"/>
</dbReference>
<proteinExistence type="inferred from homology"/>
<evidence type="ECO:0000256" key="8">
    <source>
        <dbReference type="ARBA" id="ARBA00022989"/>
    </source>
</evidence>
<evidence type="ECO:0000313" key="12">
    <source>
        <dbReference type="EMBL" id="GMH28680.1"/>
    </source>
</evidence>
<evidence type="ECO:0000256" key="1">
    <source>
        <dbReference type="ARBA" id="ARBA00004251"/>
    </source>
</evidence>
<dbReference type="GO" id="GO:0005886">
    <property type="term" value="C:plasma membrane"/>
    <property type="evidence" value="ECO:0007669"/>
    <property type="project" value="UniProtKB-SubCell"/>
</dbReference>
<evidence type="ECO:0000256" key="4">
    <source>
        <dbReference type="ARBA" id="ARBA00022614"/>
    </source>
</evidence>
<evidence type="ECO:0000256" key="5">
    <source>
        <dbReference type="ARBA" id="ARBA00022692"/>
    </source>
</evidence>
<evidence type="ECO:0000256" key="9">
    <source>
        <dbReference type="ARBA" id="ARBA00023136"/>
    </source>
</evidence>
<keyword evidence="4" id="KW-0433">Leucine-rich repeat</keyword>
<dbReference type="EMBL" id="BSYO01000035">
    <property type="protein sequence ID" value="GMH28680.1"/>
    <property type="molecule type" value="Genomic_DNA"/>
</dbReference>
<evidence type="ECO:0000256" key="3">
    <source>
        <dbReference type="ARBA" id="ARBA00022475"/>
    </source>
</evidence>
<comment type="similarity">
    <text evidence="2">Belongs to the RLP family.</text>
</comment>
<keyword evidence="11" id="KW-0325">Glycoprotein</keyword>
<keyword evidence="8" id="KW-1133">Transmembrane helix</keyword>
<evidence type="ECO:0000256" key="2">
    <source>
        <dbReference type="ARBA" id="ARBA00009592"/>
    </source>
</evidence>
<dbReference type="FunFam" id="3.80.10.10:FF:000041">
    <property type="entry name" value="LRR receptor-like serine/threonine-protein kinase ERECTA"/>
    <property type="match status" value="1"/>
</dbReference>
<dbReference type="AlphaFoldDB" id="A0AAD3Y5U1"/>
<dbReference type="Proteomes" id="UP001279734">
    <property type="component" value="Unassembled WGS sequence"/>
</dbReference>
<name>A0AAD3Y5U1_NEPGR</name>
<keyword evidence="3" id="KW-1003">Cell membrane</keyword>
<keyword evidence="6" id="KW-0732">Signal</keyword>
<accession>A0AAD3Y5U1</accession>
<dbReference type="InterPro" id="IPR032675">
    <property type="entry name" value="LRR_dom_sf"/>
</dbReference>
<gene>
    <name evidence="12" type="ORF">Nepgr_030523</name>
</gene>
<sequence>MVLNGNQLGGQLPPSLLSGQGLQVLDVGNNNFKDTFPYWLGSLPELQALILHTNSFHGNVGTSKGKHLFSKLRIFDISNNSFNSTLPSSFLQCFKAMMNSTEYRGKLQYLSESYYKDSVMLKVKGHDPKFVRILTVITTIDVSNNKLKGEIPKVIREPDSLRWLNLAHNNFIGRIPPSLASLSEPESLDSSSNKLVGQIPEELASLTSLEFFNVPQN</sequence>
<organism evidence="12 13">
    <name type="scientific">Nepenthes gracilis</name>
    <name type="common">Slender pitcher plant</name>
    <dbReference type="NCBI Taxonomy" id="150966"/>
    <lineage>
        <taxon>Eukaryota</taxon>
        <taxon>Viridiplantae</taxon>
        <taxon>Streptophyta</taxon>
        <taxon>Embryophyta</taxon>
        <taxon>Tracheophyta</taxon>
        <taxon>Spermatophyta</taxon>
        <taxon>Magnoliopsida</taxon>
        <taxon>eudicotyledons</taxon>
        <taxon>Gunneridae</taxon>
        <taxon>Pentapetalae</taxon>
        <taxon>Caryophyllales</taxon>
        <taxon>Nepenthaceae</taxon>
        <taxon>Nepenthes</taxon>
    </lineage>
</organism>
<keyword evidence="13" id="KW-1185">Reference proteome</keyword>
<evidence type="ECO:0000313" key="13">
    <source>
        <dbReference type="Proteomes" id="UP001279734"/>
    </source>
</evidence>
<dbReference type="InterPro" id="IPR001611">
    <property type="entry name" value="Leu-rich_rpt"/>
</dbReference>
<dbReference type="Gene3D" id="3.80.10.10">
    <property type="entry name" value="Ribonuclease Inhibitor"/>
    <property type="match status" value="1"/>
</dbReference>
<dbReference type="SUPFAM" id="SSF52047">
    <property type="entry name" value="RNI-like"/>
    <property type="match status" value="1"/>
</dbReference>
<evidence type="ECO:0000256" key="7">
    <source>
        <dbReference type="ARBA" id="ARBA00022737"/>
    </source>
</evidence>
<comment type="subcellular location">
    <subcellularLocation>
        <location evidence="1">Cell membrane</location>
        <topology evidence="1">Single-pass type I membrane protein</topology>
    </subcellularLocation>
</comment>
<evidence type="ECO:0000256" key="10">
    <source>
        <dbReference type="ARBA" id="ARBA00023170"/>
    </source>
</evidence>
<dbReference type="Pfam" id="PF00560">
    <property type="entry name" value="LRR_1"/>
    <property type="match status" value="4"/>
</dbReference>
<keyword evidence="9" id="KW-0472">Membrane</keyword>
<evidence type="ECO:0000256" key="11">
    <source>
        <dbReference type="ARBA" id="ARBA00023180"/>
    </source>
</evidence>